<keyword evidence="3" id="KW-1185">Reference proteome</keyword>
<reference evidence="2 3" key="1">
    <citation type="submission" date="2023-04" db="EMBL/GenBank/DDBJ databases">
        <title>Two novel species of Flavobacterium.</title>
        <authorList>
            <person name="Liu Q."/>
            <person name="Xin Y.-H."/>
        </authorList>
    </citation>
    <scope>NUCLEOTIDE SEQUENCE [LARGE SCALE GENOMIC DNA]</scope>
    <source>
        <strain evidence="2 3">LB2P87</strain>
    </source>
</reference>
<gene>
    <name evidence="2" type="ORF">QLS97_00635</name>
</gene>
<dbReference type="AlphaFoldDB" id="A0AAW6TM16"/>
<accession>A0AAW6TM16</accession>
<dbReference type="InterPro" id="IPR041519">
    <property type="entry name" value="HEPN_RiboL-PSP"/>
</dbReference>
<organism evidence="2 3">
    <name type="scientific">Flavobacterium yafengii</name>
    <dbReference type="NCBI Taxonomy" id="3041253"/>
    <lineage>
        <taxon>Bacteria</taxon>
        <taxon>Pseudomonadati</taxon>
        <taxon>Bacteroidota</taxon>
        <taxon>Flavobacteriia</taxon>
        <taxon>Flavobacteriales</taxon>
        <taxon>Flavobacteriaceae</taxon>
        <taxon>Flavobacterium</taxon>
    </lineage>
</organism>
<evidence type="ECO:0000313" key="3">
    <source>
        <dbReference type="Proteomes" id="UP001228643"/>
    </source>
</evidence>
<dbReference type="EMBL" id="JASCRY010000001">
    <property type="protein sequence ID" value="MDI5948142.1"/>
    <property type="molecule type" value="Genomic_DNA"/>
</dbReference>
<name>A0AAW6TM16_9FLAO</name>
<sequence>MPYSKSKAREEFEVESNKLVKLAKKVSYNSSPLNYDHKQLINQSCIFLLSARIEDYTKTLIEDLIYKYKTNGAILSNIPNNIRTKALLDKQVHHFRNYYNSSDERSLLKSISIENNFYDLLDDGMTFNSQIHSTNIIGTNKYPSVKNLKILYLRIGITDIIKELNKKSKKDLKTSLESFLSLRESIAHQGAPAITFIDIERHFKNVNEIINNIDRIIYSHILKESGNNFWI</sequence>
<dbReference type="RefSeq" id="WP_282713766.1">
    <property type="nucleotide sequence ID" value="NZ_JASCRY010000001.1"/>
</dbReference>
<proteinExistence type="predicted"/>
<evidence type="ECO:0000259" key="1">
    <source>
        <dbReference type="Pfam" id="PF18735"/>
    </source>
</evidence>
<dbReference type="Pfam" id="PF18735">
    <property type="entry name" value="HEPN_RiboL-PSP"/>
    <property type="match status" value="1"/>
</dbReference>
<evidence type="ECO:0000313" key="2">
    <source>
        <dbReference type="EMBL" id="MDI5948142.1"/>
    </source>
</evidence>
<feature type="domain" description="RiboL-PSP-HEPN" evidence="1">
    <location>
        <begin position="18"/>
        <end position="218"/>
    </location>
</feature>
<comment type="caution">
    <text evidence="2">The sequence shown here is derived from an EMBL/GenBank/DDBJ whole genome shotgun (WGS) entry which is preliminary data.</text>
</comment>
<dbReference type="Proteomes" id="UP001228643">
    <property type="component" value="Unassembled WGS sequence"/>
</dbReference>
<protein>
    <submittedName>
        <fullName evidence="2">HEPN domain-containing protein</fullName>
    </submittedName>
</protein>